<gene>
    <name evidence="3" type="ORF">ACFSJF_06410</name>
</gene>
<organism evidence="3 4">
    <name type="scientific">Ornithinibacillus salinisoli</name>
    <dbReference type="NCBI Taxonomy" id="1848459"/>
    <lineage>
        <taxon>Bacteria</taxon>
        <taxon>Bacillati</taxon>
        <taxon>Bacillota</taxon>
        <taxon>Bacilli</taxon>
        <taxon>Bacillales</taxon>
        <taxon>Bacillaceae</taxon>
        <taxon>Ornithinibacillus</taxon>
    </lineage>
</organism>
<sequence length="155" mass="18316">MLAQINKNGSKYSVTYERHLTHPVANVWAMFTDNSKLQQWFDELHVEDLRQGGTILFDMGDGTYEEMKITELDHQAVLEFDWDKDRVRFHFMEEDNGCELTLIETINELTEHTPKDLAGWHVCLDVIEALLDGTDYGPREKSWKKWYEKYKEALE</sequence>
<dbReference type="CDD" id="cd08899">
    <property type="entry name" value="SRPBCC_CalC_Aha1-like_6"/>
    <property type="match status" value="1"/>
</dbReference>
<dbReference type="Proteomes" id="UP001597383">
    <property type="component" value="Unassembled WGS sequence"/>
</dbReference>
<dbReference type="InterPro" id="IPR023393">
    <property type="entry name" value="START-like_dom_sf"/>
</dbReference>
<dbReference type="EMBL" id="JBHUHQ010000013">
    <property type="protein sequence ID" value="MFD2043886.1"/>
    <property type="molecule type" value="Genomic_DNA"/>
</dbReference>
<keyword evidence="4" id="KW-1185">Reference proteome</keyword>
<accession>A0ABW4VYT1</accession>
<feature type="domain" description="Activator of Hsp90 ATPase homologue 1/2-like C-terminal" evidence="2">
    <location>
        <begin position="22"/>
        <end position="131"/>
    </location>
</feature>
<evidence type="ECO:0000313" key="3">
    <source>
        <dbReference type="EMBL" id="MFD2043886.1"/>
    </source>
</evidence>
<dbReference type="InterPro" id="IPR013538">
    <property type="entry name" value="ASHA1/2-like_C"/>
</dbReference>
<dbReference type="SUPFAM" id="SSF55961">
    <property type="entry name" value="Bet v1-like"/>
    <property type="match status" value="1"/>
</dbReference>
<dbReference type="Gene3D" id="3.30.530.20">
    <property type="match status" value="1"/>
</dbReference>
<comment type="caution">
    <text evidence="3">The sequence shown here is derived from an EMBL/GenBank/DDBJ whole genome shotgun (WGS) entry which is preliminary data.</text>
</comment>
<proteinExistence type="inferred from homology"/>
<dbReference type="Pfam" id="PF08327">
    <property type="entry name" value="AHSA1"/>
    <property type="match status" value="1"/>
</dbReference>
<protein>
    <submittedName>
        <fullName evidence="3">SRPBCC family protein</fullName>
    </submittedName>
</protein>
<comment type="similarity">
    <text evidence="1">Belongs to the AHA1 family.</text>
</comment>
<evidence type="ECO:0000256" key="1">
    <source>
        <dbReference type="ARBA" id="ARBA00006817"/>
    </source>
</evidence>
<dbReference type="RefSeq" id="WP_377555458.1">
    <property type="nucleotide sequence ID" value="NZ_JBHUHQ010000013.1"/>
</dbReference>
<evidence type="ECO:0000259" key="2">
    <source>
        <dbReference type="Pfam" id="PF08327"/>
    </source>
</evidence>
<reference evidence="4" key="1">
    <citation type="journal article" date="2019" name="Int. J. Syst. Evol. Microbiol.">
        <title>The Global Catalogue of Microorganisms (GCM) 10K type strain sequencing project: providing services to taxonomists for standard genome sequencing and annotation.</title>
        <authorList>
            <consortium name="The Broad Institute Genomics Platform"/>
            <consortium name="The Broad Institute Genome Sequencing Center for Infectious Disease"/>
            <person name="Wu L."/>
            <person name="Ma J."/>
        </authorList>
    </citation>
    <scope>NUCLEOTIDE SEQUENCE [LARGE SCALE GENOMIC DNA]</scope>
    <source>
        <strain evidence="4">R28</strain>
    </source>
</reference>
<evidence type="ECO:0000313" key="4">
    <source>
        <dbReference type="Proteomes" id="UP001597383"/>
    </source>
</evidence>
<name>A0ABW4VYT1_9BACI</name>